<evidence type="ECO:0000313" key="3">
    <source>
        <dbReference type="Proteomes" id="UP000551127"/>
    </source>
</evidence>
<dbReference type="InterPro" id="IPR032076">
    <property type="entry name" value="TTC5_OB"/>
</dbReference>
<feature type="non-terminal residue" evidence="2">
    <location>
        <position position="1"/>
    </location>
</feature>
<keyword evidence="3" id="KW-1185">Reference proteome</keyword>
<sequence>VYNAAPDWSVQVGDALGVAEPHLVQHQHQYQGKTFSFTGVRVSSPLSLLVNGRRPPGPALAPARLA</sequence>
<name>A0A7K4YH94_BUCAB</name>
<evidence type="ECO:0000313" key="2">
    <source>
        <dbReference type="EMBL" id="NWR58417.1"/>
    </source>
</evidence>
<dbReference type="OrthoDB" id="423589at2759"/>
<feature type="non-terminal residue" evidence="2">
    <location>
        <position position="66"/>
    </location>
</feature>
<reference evidence="2 3" key="1">
    <citation type="submission" date="2019-09" db="EMBL/GenBank/DDBJ databases">
        <title>Bird 10,000 Genomes (B10K) Project - Family phase.</title>
        <authorList>
            <person name="Zhang G."/>
        </authorList>
    </citation>
    <scope>NUCLEOTIDE SEQUENCE [LARGE SCALE GENOMIC DNA]</scope>
    <source>
        <strain evidence="2">B10K-DU-012-80</strain>
    </source>
</reference>
<evidence type="ECO:0000259" key="1">
    <source>
        <dbReference type="Pfam" id="PF16669"/>
    </source>
</evidence>
<feature type="domain" description="Tetratricopeptide repeat protein 5 OB fold" evidence="1">
    <location>
        <begin position="1"/>
        <end position="57"/>
    </location>
</feature>
<dbReference type="InterPro" id="IPR038645">
    <property type="entry name" value="TTC5_OB_sf"/>
</dbReference>
<gene>
    <name evidence="2" type="primary">Ttc5</name>
    <name evidence="2" type="ORF">BUCABY_R15464</name>
</gene>
<dbReference type="Pfam" id="PF16669">
    <property type="entry name" value="TTC5_OB"/>
    <property type="match status" value="1"/>
</dbReference>
<comment type="caution">
    <text evidence="2">The sequence shown here is derived from an EMBL/GenBank/DDBJ whole genome shotgun (WGS) entry which is preliminary data.</text>
</comment>
<protein>
    <submittedName>
        <fullName evidence="2">TTC5 protein</fullName>
    </submittedName>
</protein>
<dbReference type="Gene3D" id="2.40.50.550">
    <property type="match status" value="1"/>
</dbReference>
<dbReference type="AlphaFoldDB" id="A0A7K4YH94"/>
<organism evidence="2 3">
    <name type="scientific">Bucorvus abyssinicus</name>
    <name type="common">Northern ground-hornbill</name>
    <name type="synonym">Abyssinian ground-hornbill</name>
    <dbReference type="NCBI Taxonomy" id="153643"/>
    <lineage>
        <taxon>Eukaryota</taxon>
        <taxon>Metazoa</taxon>
        <taxon>Chordata</taxon>
        <taxon>Craniata</taxon>
        <taxon>Vertebrata</taxon>
        <taxon>Euteleostomi</taxon>
        <taxon>Archelosauria</taxon>
        <taxon>Archosauria</taxon>
        <taxon>Dinosauria</taxon>
        <taxon>Saurischia</taxon>
        <taxon>Theropoda</taxon>
        <taxon>Coelurosauria</taxon>
        <taxon>Aves</taxon>
        <taxon>Neognathae</taxon>
        <taxon>Neoaves</taxon>
        <taxon>Telluraves</taxon>
        <taxon>Coraciimorphae</taxon>
        <taxon>Bucerotiformes</taxon>
        <taxon>Bucorvidae</taxon>
        <taxon>Bucorvus</taxon>
    </lineage>
</organism>
<dbReference type="EMBL" id="VYZL01001826">
    <property type="protein sequence ID" value="NWR58417.1"/>
    <property type="molecule type" value="Genomic_DNA"/>
</dbReference>
<proteinExistence type="predicted"/>
<accession>A0A7K4YH94</accession>
<dbReference type="Proteomes" id="UP000551127">
    <property type="component" value="Unassembled WGS sequence"/>
</dbReference>